<dbReference type="HAMAP" id="MF_00163">
    <property type="entry name" value="Pep_deformylase"/>
    <property type="match status" value="1"/>
</dbReference>
<dbReference type="PIRSF" id="PIRSF004749">
    <property type="entry name" value="Pep_def"/>
    <property type="match status" value="1"/>
</dbReference>
<evidence type="ECO:0008006" key="3">
    <source>
        <dbReference type="Google" id="ProtNLM"/>
    </source>
</evidence>
<dbReference type="NCBIfam" id="TIGR00079">
    <property type="entry name" value="pept_deformyl"/>
    <property type="match status" value="1"/>
</dbReference>
<dbReference type="InterPro" id="IPR036821">
    <property type="entry name" value="Peptide_deformylase_sf"/>
</dbReference>
<comment type="similarity">
    <text evidence="1">Belongs to the polypeptide deformylase family.</text>
</comment>
<reference evidence="2" key="1">
    <citation type="journal article" date="2015" name="Nature">
        <title>Complex archaea that bridge the gap between prokaryotes and eukaryotes.</title>
        <authorList>
            <person name="Spang A."/>
            <person name="Saw J.H."/>
            <person name="Jorgensen S.L."/>
            <person name="Zaremba-Niedzwiedzka K."/>
            <person name="Martijn J."/>
            <person name="Lind A.E."/>
            <person name="van Eijk R."/>
            <person name="Schleper C."/>
            <person name="Guy L."/>
            <person name="Ettema T.J."/>
        </authorList>
    </citation>
    <scope>NUCLEOTIDE SEQUENCE</scope>
</reference>
<dbReference type="Pfam" id="PF01327">
    <property type="entry name" value="Pep_deformylase"/>
    <property type="match status" value="1"/>
</dbReference>
<protein>
    <recommendedName>
        <fullName evidence="3">Peptide deformylase</fullName>
    </recommendedName>
</protein>
<dbReference type="PANTHER" id="PTHR10458">
    <property type="entry name" value="PEPTIDE DEFORMYLASE"/>
    <property type="match status" value="1"/>
</dbReference>
<name>A0A0F9EPJ3_9ZZZZ</name>
<dbReference type="CDD" id="cd00487">
    <property type="entry name" value="Pep_deformylase"/>
    <property type="match status" value="1"/>
</dbReference>
<organism evidence="2">
    <name type="scientific">marine sediment metagenome</name>
    <dbReference type="NCBI Taxonomy" id="412755"/>
    <lineage>
        <taxon>unclassified sequences</taxon>
        <taxon>metagenomes</taxon>
        <taxon>ecological metagenomes</taxon>
    </lineage>
</organism>
<dbReference type="SUPFAM" id="SSF56420">
    <property type="entry name" value="Peptide deformylase"/>
    <property type="match status" value="1"/>
</dbReference>
<accession>A0A0F9EPJ3</accession>
<dbReference type="InterPro" id="IPR023635">
    <property type="entry name" value="Peptide_deformylase"/>
</dbReference>
<evidence type="ECO:0000313" key="2">
    <source>
        <dbReference type="EMBL" id="KKL46810.1"/>
    </source>
</evidence>
<proteinExistence type="inferred from homology"/>
<dbReference type="PRINTS" id="PR01576">
    <property type="entry name" value="PDEFORMYLASE"/>
</dbReference>
<comment type="caution">
    <text evidence="2">The sequence shown here is derived from an EMBL/GenBank/DDBJ whole genome shotgun (WGS) entry which is preliminary data.</text>
</comment>
<sequence length="185" mass="20914">MIKMMDSKEKIRTTDPQLLEVIRYPDPQLREVCTPIEEVDEELRALIRRMFVLMFESRGVGLAASQVGVTVRLFVASPTSEPDDCHVYINPRILSAAGTQNAEEGCLSFPTIFCNIKRAQTVTIEATDMNGQRFQQTCDELHSRIIQHENDHIDGLLLVDRMGSVAKLSHRKSLQALEEQFAVGR</sequence>
<gene>
    <name evidence="2" type="ORF">LCGC14_2341830</name>
</gene>
<dbReference type="Gene3D" id="3.90.45.10">
    <property type="entry name" value="Peptide deformylase"/>
    <property type="match status" value="1"/>
</dbReference>
<dbReference type="PANTHER" id="PTHR10458:SF22">
    <property type="entry name" value="PEPTIDE DEFORMYLASE"/>
    <property type="match status" value="1"/>
</dbReference>
<evidence type="ECO:0000256" key="1">
    <source>
        <dbReference type="ARBA" id="ARBA00010759"/>
    </source>
</evidence>
<dbReference type="EMBL" id="LAZR01033899">
    <property type="protein sequence ID" value="KKL46810.1"/>
    <property type="molecule type" value="Genomic_DNA"/>
</dbReference>
<dbReference type="AlphaFoldDB" id="A0A0F9EPJ3"/>
<dbReference type="NCBIfam" id="NF001159">
    <property type="entry name" value="PRK00150.1-3"/>
    <property type="match status" value="1"/>
</dbReference>
<dbReference type="GO" id="GO:0042586">
    <property type="term" value="F:peptide deformylase activity"/>
    <property type="evidence" value="ECO:0007669"/>
    <property type="project" value="InterPro"/>
</dbReference>